<keyword evidence="9" id="KW-1185">Reference proteome</keyword>
<dbReference type="eggNOG" id="ENOG502QSV3">
    <property type="taxonomic scope" value="Eukaryota"/>
</dbReference>
<feature type="transmembrane region" description="Helical" evidence="6">
    <location>
        <begin position="224"/>
        <end position="243"/>
    </location>
</feature>
<feature type="transmembrane region" description="Helical" evidence="6">
    <location>
        <begin position="46"/>
        <end position="63"/>
    </location>
</feature>
<dbReference type="EMBL" id="KQ090307">
    <property type="protein sequence ID" value="KMS97526.1"/>
    <property type="molecule type" value="Genomic_DNA"/>
</dbReference>
<evidence type="ECO:0000256" key="4">
    <source>
        <dbReference type="ARBA" id="ARBA00022989"/>
    </source>
</evidence>
<feature type="transmembrane region" description="Helical" evidence="6">
    <location>
        <begin position="192"/>
        <end position="212"/>
    </location>
</feature>
<feature type="domain" description="EamA" evidence="7">
    <location>
        <begin position="194"/>
        <end position="332"/>
    </location>
</feature>
<dbReference type="OrthoDB" id="1728340at2759"/>
<evidence type="ECO:0000313" key="9">
    <source>
        <dbReference type="Proteomes" id="UP000035740"/>
    </source>
</evidence>
<feature type="domain" description="EamA" evidence="7">
    <location>
        <begin position="17"/>
        <end position="144"/>
    </location>
</feature>
<dbReference type="Proteomes" id="UP000035740">
    <property type="component" value="Unassembled WGS sequence"/>
</dbReference>
<evidence type="ECO:0000256" key="2">
    <source>
        <dbReference type="ARBA" id="ARBA00007635"/>
    </source>
</evidence>
<evidence type="ECO:0000256" key="5">
    <source>
        <dbReference type="ARBA" id="ARBA00023136"/>
    </source>
</evidence>
<name>A0A0J8B9B0_BETVV</name>
<feature type="transmembrane region" description="Helical" evidence="6">
    <location>
        <begin position="136"/>
        <end position="156"/>
    </location>
</feature>
<reference evidence="8 9" key="1">
    <citation type="journal article" date="2014" name="Nature">
        <title>The genome of the recently domesticated crop plant sugar beet (Beta vulgaris).</title>
        <authorList>
            <person name="Dohm J.C."/>
            <person name="Minoche A.E."/>
            <person name="Holtgrawe D."/>
            <person name="Capella-Gutierrez S."/>
            <person name="Zakrzewski F."/>
            <person name="Tafer H."/>
            <person name="Rupp O."/>
            <person name="Sorensen T.R."/>
            <person name="Stracke R."/>
            <person name="Reinhardt R."/>
            <person name="Goesmann A."/>
            <person name="Kraft T."/>
            <person name="Schulz B."/>
            <person name="Stadler P.F."/>
            <person name="Schmidt T."/>
            <person name="Gabaldon T."/>
            <person name="Lehrach H."/>
            <person name="Weisshaar B."/>
            <person name="Himmelbauer H."/>
        </authorList>
    </citation>
    <scope>NUCLEOTIDE SEQUENCE [LARGE SCALE GENOMIC DNA]</scope>
    <source>
        <tissue evidence="8">Taproot</tissue>
    </source>
</reference>
<dbReference type="InterPro" id="IPR037185">
    <property type="entry name" value="EmrE-like"/>
</dbReference>
<dbReference type="OMA" id="QLCYAGF"/>
<feature type="transmembrane region" description="Helical" evidence="6">
    <location>
        <begin position="263"/>
        <end position="281"/>
    </location>
</feature>
<accession>A0A0J8B9B0</accession>
<dbReference type="PANTHER" id="PTHR31218">
    <property type="entry name" value="WAT1-RELATED PROTEIN"/>
    <property type="match status" value="1"/>
</dbReference>
<feature type="transmembrane region" description="Helical" evidence="6">
    <location>
        <begin position="288"/>
        <end position="308"/>
    </location>
</feature>
<evidence type="ECO:0000256" key="6">
    <source>
        <dbReference type="RuleBase" id="RU363077"/>
    </source>
</evidence>
<comment type="subcellular location">
    <subcellularLocation>
        <location evidence="1 6">Membrane</location>
        <topology evidence="1 6">Multi-pass membrane protein</topology>
    </subcellularLocation>
</comment>
<feature type="transmembrane region" description="Helical" evidence="6">
    <location>
        <begin position="105"/>
        <end position="124"/>
    </location>
</feature>
<organism evidence="8 9">
    <name type="scientific">Beta vulgaris subsp. vulgaris</name>
    <name type="common">Beet</name>
    <dbReference type="NCBI Taxonomy" id="3555"/>
    <lineage>
        <taxon>Eukaryota</taxon>
        <taxon>Viridiplantae</taxon>
        <taxon>Streptophyta</taxon>
        <taxon>Embryophyta</taxon>
        <taxon>Tracheophyta</taxon>
        <taxon>Spermatophyta</taxon>
        <taxon>Magnoliopsida</taxon>
        <taxon>eudicotyledons</taxon>
        <taxon>Gunneridae</taxon>
        <taxon>Pentapetalae</taxon>
        <taxon>Caryophyllales</taxon>
        <taxon>Chenopodiaceae</taxon>
        <taxon>Betoideae</taxon>
        <taxon>Beta</taxon>
    </lineage>
</organism>
<proteinExistence type="inferred from homology"/>
<feature type="transmembrane region" description="Helical" evidence="6">
    <location>
        <begin position="314"/>
        <end position="332"/>
    </location>
</feature>
<feature type="transmembrane region" description="Helical" evidence="6">
    <location>
        <begin position="75"/>
        <end position="99"/>
    </location>
</feature>
<gene>
    <name evidence="8" type="ORF">BVRB_5g126140</name>
</gene>
<sequence>MANLNKYSEKTKLLSGLLALQLCFAGYHIVSRVALNIGVSKVVYPVYRNVIALFLLGPIAYFLERKERPPLTFSLLVKFFFLALLGVTANQGFYILGLYYASPTFASAMQNSVPGITFVLATILRLEQVNIFSRHGLAKVLGTIASVGGATIITLYKGFPLLQLKEQPQQVNLMAENEEIKFGISANTTENFTWGCIFLLGHCCSWAGWMVYQASVLKKYPAKLSLTSYTCFFGLVQFLAIAAFTETDYEHWKIASLEEVYTILYAGIVASGLVISLQTWCIAKGGPVCVAVFQPVQTILVAIMAAMFLGDQLYSGGILGSIIITLGLYLVLWGKSKEYIMVNQDSEDQLTKHLIENGDEAQEDFITSDIP</sequence>
<dbReference type="InterPro" id="IPR030184">
    <property type="entry name" value="WAT1-related"/>
</dbReference>
<dbReference type="Gramene" id="KMS97526">
    <property type="protein sequence ID" value="KMS97526"/>
    <property type="gene ID" value="BVRB_5g126140"/>
</dbReference>
<evidence type="ECO:0000259" key="7">
    <source>
        <dbReference type="Pfam" id="PF00892"/>
    </source>
</evidence>
<dbReference type="InterPro" id="IPR000620">
    <property type="entry name" value="EamA_dom"/>
</dbReference>
<dbReference type="GO" id="GO:0022857">
    <property type="term" value="F:transmembrane transporter activity"/>
    <property type="evidence" value="ECO:0007669"/>
    <property type="project" value="InterPro"/>
</dbReference>
<dbReference type="KEGG" id="bvg:104908242"/>
<dbReference type="Pfam" id="PF00892">
    <property type="entry name" value="EamA"/>
    <property type="match status" value="2"/>
</dbReference>
<dbReference type="AlphaFoldDB" id="A0A0J8B9B0"/>
<keyword evidence="5 6" id="KW-0472">Membrane</keyword>
<protein>
    <recommendedName>
        <fullName evidence="6">WAT1-related protein</fullName>
    </recommendedName>
</protein>
<dbReference type="SUPFAM" id="SSF103481">
    <property type="entry name" value="Multidrug resistance efflux transporter EmrE"/>
    <property type="match status" value="2"/>
</dbReference>
<evidence type="ECO:0000256" key="1">
    <source>
        <dbReference type="ARBA" id="ARBA00004141"/>
    </source>
</evidence>
<evidence type="ECO:0000256" key="3">
    <source>
        <dbReference type="ARBA" id="ARBA00022692"/>
    </source>
</evidence>
<comment type="similarity">
    <text evidence="2 6">Belongs to the drug/metabolite transporter (DMT) superfamily. Plant drug/metabolite exporter (P-DME) (TC 2.A.7.4) family.</text>
</comment>
<evidence type="ECO:0000313" key="8">
    <source>
        <dbReference type="EMBL" id="KMS97526.1"/>
    </source>
</evidence>
<dbReference type="GO" id="GO:0016020">
    <property type="term" value="C:membrane"/>
    <property type="evidence" value="ECO:0007669"/>
    <property type="project" value="UniProtKB-SubCell"/>
</dbReference>
<keyword evidence="3 6" id="KW-0812">Transmembrane</keyword>
<keyword evidence="4 6" id="KW-1133">Transmembrane helix</keyword>